<gene>
    <name evidence="1" type="ORF">DI555_13010</name>
</gene>
<sequence length="77" mass="8630">MPQSDFHVVRKGLDWAVSLHGVFLAAFENQRAAINRAIDAAHQVGMKGHRAQVLLFGEDTRPQTQWVFGHHPYPPTA</sequence>
<reference evidence="1 2" key="1">
    <citation type="submission" date="2017-08" db="EMBL/GenBank/DDBJ databases">
        <title>Infants hospitalized years apart are colonized by the same room-sourced microbial strains.</title>
        <authorList>
            <person name="Brooks B."/>
            <person name="Olm M.R."/>
            <person name="Firek B.A."/>
            <person name="Baker R."/>
            <person name="Thomas B.C."/>
            <person name="Morowitz M.J."/>
            <person name="Banfield J.F."/>
        </authorList>
    </citation>
    <scope>NUCLEOTIDE SEQUENCE [LARGE SCALE GENOMIC DNA]</scope>
    <source>
        <strain evidence="1">S2_005_002_R2_33</strain>
    </source>
</reference>
<name>A0A2W5QSF7_9SPHN</name>
<dbReference type="Proteomes" id="UP000249082">
    <property type="component" value="Unassembled WGS sequence"/>
</dbReference>
<evidence type="ECO:0008006" key="3">
    <source>
        <dbReference type="Google" id="ProtNLM"/>
    </source>
</evidence>
<evidence type="ECO:0000313" key="1">
    <source>
        <dbReference type="EMBL" id="PZQ54340.1"/>
    </source>
</evidence>
<organism evidence="1 2">
    <name type="scientific">Novosphingobium pentaromativorans</name>
    <dbReference type="NCBI Taxonomy" id="205844"/>
    <lineage>
        <taxon>Bacteria</taxon>
        <taxon>Pseudomonadati</taxon>
        <taxon>Pseudomonadota</taxon>
        <taxon>Alphaproteobacteria</taxon>
        <taxon>Sphingomonadales</taxon>
        <taxon>Sphingomonadaceae</taxon>
        <taxon>Novosphingobium</taxon>
    </lineage>
</organism>
<comment type="caution">
    <text evidence="1">The sequence shown here is derived from an EMBL/GenBank/DDBJ whole genome shotgun (WGS) entry which is preliminary data.</text>
</comment>
<evidence type="ECO:0000313" key="2">
    <source>
        <dbReference type="Proteomes" id="UP000249082"/>
    </source>
</evidence>
<dbReference type="EMBL" id="QFPX01000009">
    <property type="protein sequence ID" value="PZQ54340.1"/>
    <property type="molecule type" value="Genomic_DNA"/>
</dbReference>
<accession>A0A2W5QSF7</accession>
<proteinExistence type="predicted"/>
<protein>
    <recommendedName>
        <fullName evidence="3">DUF2188 domain-containing protein</fullName>
    </recommendedName>
</protein>
<dbReference type="AlphaFoldDB" id="A0A2W5QSF7"/>